<evidence type="ECO:0000256" key="4">
    <source>
        <dbReference type="ARBA" id="ARBA00023235"/>
    </source>
</evidence>
<dbReference type="EMBL" id="JAGMUV010000004">
    <property type="protein sequence ID" value="KAH7161736.1"/>
    <property type="molecule type" value="Genomic_DNA"/>
</dbReference>
<dbReference type="GO" id="GO:0003755">
    <property type="term" value="F:peptidyl-prolyl cis-trans isomerase activity"/>
    <property type="evidence" value="ECO:0007669"/>
    <property type="project" value="UniProtKB-KW"/>
</dbReference>
<evidence type="ECO:0000256" key="1">
    <source>
        <dbReference type="ARBA" id="ARBA00000971"/>
    </source>
</evidence>
<comment type="caution">
    <text evidence="8">The sequence shown here is derived from an EMBL/GenBank/DDBJ whole genome shotgun (WGS) entry which is preliminary data.</text>
</comment>
<evidence type="ECO:0000256" key="5">
    <source>
        <dbReference type="ARBA" id="ARBA00038106"/>
    </source>
</evidence>
<accession>A0A9P9FGR3</accession>
<feature type="domain" description="PPIase FKBP-type" evidence="7">
    <location>
        <begin position="19"/>
        <end position="119"/>
    </location>
</feature>
<organism evidence="8 9">
    <name type="scientific">Dactylonectria macrodidyma</name>
    <dbReference type="NCBI Taxonomy" id="307937"/>
    <lineage>
        <taxon>Eukaryota</taxon>
        <taxon>Fungi</taxon>
        <taxon>Dikarya</taxon>
        <taxon>Ascomycota</taxon>
        <taxon>Pezizomycotina</taxon>
        <taxon>Sordariomycetes</taxon>
        <taxon>Hypocreomycetidae</taxon>
        <taxon>Hypocreales</taxon>
        <taxon>Nectriaceae</taxon>
        <taxon>Dactylonectria</taxon>
    </lineage>
</organism>
<keyword evidence="4 6" id="KW-0413">Isomerase</keyword>
<dbReference type="PROSITE" id="PS50059">
    <property type="entry name" value="FKBP_PPIASE"/>
    <property type="match status" value="1"/>
</dbReference>
<comment type="catalytic activity">
    <reaction evidence="1 6">
        <text>[protein]-peptidylproline (omega=180) = [protein]-peptidylproline (omega=0)</text>
        <dbReference type="Rhea" id="RHEA:16237"/>
        <dbReference type="Rhea" id="RHEA-COMP:10747"/>
        <dbReference type="Rhea" id="RHEA-COMP:10748"/>
        <dbReference type="ChEBI" id="CHEBI:83833"/>
        <dbReference type="ChEBI" id="CHEBI:83834"/>
        <dbReference type="EC" id="5.2.1.8"/>
    </reaction>
</comment>
<evidence type="ECO:0000256" key="6">
    <source>
        <dbReference type="PROSITE-ProRule" id="PRU00277"/>
    </source>
</evidence>
<evidence type="ECO:0000313" key="8">
    <source>
        <dbReference type="EMBL" id="KAH7161736.1"/>
    </source>
</evidence>
<dbReference type="Gene3D" id="3.10.50.40">
    <property type="match status" value="1"/>
</dbReference>
<dbReference type="EC" id="5.2.1.8" evidence="2 6"/>
<evidence type="ECO:0000256" key="3">
    <source>
        <dbReference type="ARBA" id="ARBA00023110"/>
    </source>
</evidence>
<comment type="similarity">
    <text evidence="5">Belongs to the FKBP-type PPIase family. FKBP1 subfamily.</text>
</comment>
<keyword evidence="3 6" id="KW-0697">Rotamase</keyword>
<sequence length="120" mass="13144">MGVTKTIIKEGSGPSPQVGQTVVMKYTGYLKDATITYNDYQKDDKRKPFDTTKQRGPFETAIGVGRVIKGWDEGVPQMKVGEEAVLDITSDYGYGARGAGDVIPAHADLIFFVELLEIKN</sequence>
<dbReference type="InterPro" id="IPR001179">
    <property type="entry name" value="PPIase_FKBP_dom"/>
</dbReference>
<evidence type="ECO:0000256" key="2">
    <source>
        <dbReference type="ARBA" id="ARBA00013194"/>
    </source>
</evidence>
<dbReference type="PANTHER" id="PTHR10516">
    <property type="entry name" value="PEPTIDYL-PROLYL CIS-TRANS ISOMERASE"/>
    <property type="match status" value="1"/>
</dbReference>
<reference evidence="8" key="1">
    <citation type="journal article" date="2021" name="Nat. Commun.">
        <title>Genetic determinants of endophytism in the Arabidopsis root mycobiome.</title>
        <authorList>
            <person name="Mesny F."/>
            <person name="Miyauchi S."/>
            <person name="Thiergart T."/>
            <person name="Pickel B."/>
            <person name="Atanasova L."/>
            <person name="Karlsson M."/>
            <person name="Huettel B."/>
            <person name="Barry K.W."/>
            <person name="Haridas S."/>
            <person name="Chen C."/>
            <person name="Bauer D."/>
            <person name="Andreopoulos W."/>
            <person name="Pangilinan J."/>
            <person name="LaButti K."/>
            <person name="Riley R."/>
            <person name="Lipzen A."/>
            <person name="Clum A."/>
            <person name="Drula E."/>
            <person name="Henrissat B."/>
            <person name="Kohler A."/>
            <person name="Grigoriev I.V."/>
            <person name="Martin F.M."/>
            <person name="Hacquard S."/>
        </authorList>
    </citation>
    <scope>NUCLEOTIDE SEQUENCE</scope>
    <source>
        <strain evidence="8">MPI-CAGE-AT-0147</strain>
    </source>
</reference>
<gene>
    <name evidence="8" type="ORF">EDB81DRAFT_880050</name>
</gene>
<protein>
    <recommendedName>
        <fullName evidence="2 6">peptidylprolyl isomerase</fullName>
        <ecNumber evidence="2 6">5.2.1.8</ecNumber>
    </recommendedName>
</protein>
<name>A0A9P9FGR3_9HYPO</name>
<proteinExistence type="inferred from homology"/>
<dbReference type="Pfam" id="PF00254">
    <property type="entry name" value="FKBP_C"/>
    <property type="match status" value="1"/>
</dbReference>
<dbReference type="OrthoDB" id="1902587at2759"/>
<dbReference type="InterPro" id="IPR050689">
    <property type="entry name" value="FKBP-type_PPIase"/>
</dbReference>
<dbReference type="PANTHER" id="PTHR10516:SF443">
    <property type="entry name" value="FK506-BINDING PROTEIN 59-RELATED"/>
    <property type="match status" value="1"/>
</dbReference>
<keyword evidence="9" id="KW-1185">Reference proteome</keyword>
<evidence type="ECO:0000259" key="7">
    <source>
        <dbReference type="PROSITE" id="PS50059"/>
    </source>
</evidence>
<evidence type="ECO:0000313" key="9">
    <source>
        <dbReference type="Proteomes" id="UP000738349"/>
    </source>
</evidence>
<dbReference type="SUPFAM" id="SSF54534">
    <property type="entry name" value="FKBP-like"/>
    <property type="match status" value="1"/>
</dbReference>
<dbReference type="AlphaFoldDB" id="A0A9P9FGR3"/>
<dbReference type="InterPro" id="IPR046357">
    <property type="entry name" value="PPIase_dom_sf"/>
</dbReference>
<dbReference type="Proteomes" id="UP000738349">
    <property type="component" value="Unassembled WGS sequence"/>
</dbReference>
<dbReference type="GO" id="GO:0005737">
    <property type="term" value="C:cytoplasm"/>
    <property type="evidence" value="ECO:0007669"/>
    <property type="project" value="TreeGrafter"/>
</dbReference>